<evidence type="ECO:0000256" key="1">
    <source>
        <dbReference type="SAM" id="MobiDB-lite"/>
    </source>
</evidence>
<evidence type="ECO:0000313" key="3">
    <source>
        <dbReference type="Proteomes" id="UP000480266"/>
    </source>
</evidence>
<reference evidence="2" key="1">
    <citation type="submission" date="2020-02" db="EMBL/GenBank/DDBJ databases">
        <title>Draft genome sequence of Candidatus Afipia apatlaquensis IBT-C3, a potential strain for decolorization of textile dyes.</title>
        <authorList>
            <person name="Sanchez-Reyes A."/>
            <person name="Breton-Deval L."/>
            <person name="Mangelson H."/>
            <person name="Sanchez-Flores A."/>
        </authorList>
    </citation>
    <scope>NUCLEOTIDE SEQUENCE [LARGE SCALE GENOMIC DNA]</scope>
    <source>
        <strain evidence="2">IBT-C3</strain>
    </source>
</reference>
<comment type="caution">
    <text evidence="2">The sequence shown here is derived from an EMBL/GenBank/DDBJ whole genome shotgun (WGS) entry which is preliminary data.</text>
</comment>
<dbReference type="Proteomes" id="UP000480266">
    <property type="component" value="Unassembled WGS sequence"/>
</dbReference>
<feature type="region of interest" description="Disordered" evidence="1">
    <location>
        <begin position="153"/>
        <end position="195"/>
    </location>
</feature>
<keyword evidence="3" id="KW-1185">Reference proteome</keyword>
<accession>A0A7C9VHC8</accession>
<proteinExistence type="predicted"/>
<protein>
    <submittedName>
        <fullName evidence="2">Uncharacterized protein</fullName>
    </submittedName>
</protein>
<dbReference type="AlphaFoldDB" id="A0A7C9VHC8"/>
<sequence length="528" mass="57053">MNAAWNFICAIEAAGEKPGGARIQRELIGDMTARLMLSAGGERPSVLECSAKLELPFDVITATVPIRFRIGDWALVGAVVGMVRDKVLTICPAKLREEDGLVTDGVLGMFKDRPVVALTASREVDKLFVRIGGFGNSAITSDRATQSAACAVKEQDGRAKAGKQAQPKDEDARREHSRRLRETAAERQREKEKREYGDIPAPLATINIRPTVLKTGDSNLVMAVLSEIPATKSTSGQYKHEGSVQQLKVALSVQMLLTFHGLRALLGGAGRAVKELAAMPIGLGDIPSRLVTGREHLASLTAFRSEQELEKWANHKYAASRSGGERHTNDWLGDAIRAETETVRILFRAYQRAQLVVTAQRKASGTKEDATAATLEAAYNDANTHLSVIEACQVAIFADINPAALWIQNGAVCGRTFELARFVGRIARGVDAELDRDLWGAANQLLTARPEGTVLSGMQIDLREVLSKTIAPAKFKFALEIAGSVNGTIRAARATREVTVKEHDGRRYAIVAGPKGSLAVVVLPPDIQ</sequence>
<dbReference type="EMBL" id="JAAMRR010000957">
    <property type="protein sequence ID" value="NGX97186.1"/>
    <property type="molecule type" value="Genomic_DNA"/>
</dbReference>
<feature type="compositionally biased region" description="Basic and acidic residues" evidence="1">
    <location>
        <begin position="166"/>
        <end position="195"/>
    </location>
</feature>
<organism evidence="2 3">
    <name type="scientific">Candidatus Afipia apatlaquensis</name>
    <dbReference type="NCBI Taxonomy" id="2712852"/>
    <lineage>
        <taxon>Bacteria</taxon>
        <taxon>Pseudomonadati</taxon>
        <taxon>Pseudomonadota</taxon>
        <taxon>Alphaproteobacteria</taxon>
        <taxon>Hyphomicrobiales</taxon>
        <taxon>Nitrobacteraceae</taxon>
        <taxon>Afipia</taxon>
    </lineage>
</organism>
<name>A0A7C9VHC8_9BRAD</name>
<gene>
    <name evidence="2" type="ORF">G4V63_18830</name>
</gene>
<evidence type="ECO:0000313" key="2">
    <source>
        <dbReference type="EMBL" id="NGX97186.1"/>
    </source>
</evidence>